<accession>A0A662Z4A0</accession>
<gene>
    <name evidence="2" type="ORF">K8V35_04925</name>
    <name evidence="3" type="ORF">SAMN05192557_0324</name>
</gene>
<dbReference type="AlphaFoldDB" id="A0A662Z4A0"/>
<reference evidence="2" key="3">
    <citation type="submission" date="2021-09" db="EMBL/GenBank/DDBJ databases">
        <authorList>
            <person name="Gilroy R."/>
        </authorList>
    </citation>
    <scope>NUCLEOTIDE SEQUENCE</scope>
    <source>
        <strain evidence="2">6019</strain>
    </source>
</reference>
<dbReference type="EMBL" id="DYYI01000053">
    <property type="protein sequence ID" value="HJE19677.1"/>
    <property type="molecule type" value="Genomic_DNA"/>
</dbReference>
<dbReference type="Proteomes" id="UP000243605">
    <property type="component" value="Unassembled WGS sequence"/>
</dbReference>
<proteinExistence type="predicted"/>
<dbReference type="Proteomes" id="UP000763505">
    <property type="component" value="Unassembled WGS sequence"/>
</dbReference>
<evidence type="ECO:0000313" key="3">
    <source>
        <dbReference type="EMBL" id="SEV83235.1"/>
    </source>
</evidence>
<name>A0A662Z4A0_9STAP</name>
<feature type="domain" description="Scaffold protein Nfu/NifU N-terminal" evidence="1">
    <location>
        <begin position="4"/>
        <end position="85"/>
    </location>
</feature>
<sequence>MRVLQIDATPNPDSMKLTLDFDKEGSRSSTYDRVEEDNPKFINDLLQIEGVRSLFHAINFVTVDKKPDYEWEQLIDQVVDTIDNQE</sequence>
<keyword evidence="4" id="KW-1185">Reference proteome</keyword>
<dbReference type="SMART" id="SM00932">
    <property type="entry name" value="Nfu_N"/>
    <property type="match status" value="1"/>
</dbReference>
<dbReference type="OrthoDB" id="2968418at2"/>
<dbReference type="InterPro" id="IPR014824">
    <property type="entry name" value="Nfu/NifU_N"/>
</dbReference>
<dbReference type="Gene3D" id="3.30.1370.70">
    <property type="entry name" value="Scaffold protein Nfu/NifU, N-terminal domain"/>
    <property type="match status" value="1"/>
</dbReference>
<dbReference type="Pfam" id="PF08712">
    <property type="entry name" value="Nfu_N"/>
    <property type="match status" value="1"/>
</dbReference>
<evidence type="ECO:0000259" key="1">
    <source>
        <dbReference type="SMART" id="SM00932"/>
    </source>
</evidence>
<dbReference type="EMBL" id="FOIT01000001">
    <property type="protein sequence ID" value="SEV83235.1"/>
    <property type="molecule type" value="Genomic_DNA"/>
</dbReference>
<protein>
    <submittedName>
        <fullName evidence="2">NifU N-terminal domain-containing protein</fullName>
    </submittedName>
    <submittedName>
        <fullName evidence="3">Scaffold protein Nfu/NifU N terminal</fullName>
    </submittedName>
</protein>
<dbReference type="InterPro" id="IPR036498">
    <property type="entry name" value="Nfu/NifU_N_sf"/>
</dbReference>
<organism evidence="3 4">
    <name type="scientific">Aliicoccus persicus</name>
    <dbReference type="NCBI Taxonomy" id="930138"/>
    <lineage>
        <taxon>Bacteria</taxon>
        <taxon>Bacillati</taxon>
        <taxon>Bacillota</taxon>
        <taxon>Bacilli</taxon>
        <taxon>Bacillales</taxon>
        <taxon>Staphylococcaceae</taxon>
        <taxon>Aliicoccus</taxon>
    </lineage>
</organism>
<dbReference type="RefSeq" id="WP_091473264.1">
    <property type="nucleotide sequence ID" value="NZ_FOIT01000001.1"/>
</dbReference>
<reference evidence="2" key="2">
    <citation type="journal article" date="2021" name="PeerJ">
        <title>Extensive microbial diversity within the chicken gut microbiome revealed by metagenomics and culture.</title>
        <authorList>
            <person name="Gilroy R."/>
            <person name="Ravi A."/>
            <person name="Getino M."/>
            <person name="Pursley I."/>
            <person name="Horton D.L."/>
            <person name="Alikhan N.F."/>
            <person name="Baker D."/>
            <person name="Gharbi K."/>
            <person name="Hall N."/>
            <person name="Watson M."/>
            <person name="Adriaenssens E.M."/>
            <person name="Foster-Nyarko E."/>
            <person name="Jarju S."/>
            <person name="Secka A."/>
            <person name="Antonio M."/>
            <person name="Oren A."/>
            <person name="Chaudhuri R.R."/>
            <person name="La Ragione R."/>
            <person name="Hildebrand F."/>
            <person name="Pallen M.J."/>
        </authorList>
    </citation>
    <scope>NUCLEOTIDE SEQUENCE</scope>
    <source>
        <strain evidence="2">6019</strain>
    </source>
</reference>
<reference evidence="3 4" key="1">
    <citation type="submission" date="2016-10" db="EMBL/GenBank/DDBJ databases">
        <authorList>
            <person name="Varghese N."/>
            <person name="Submissions S."/>
        </authorList>
    </citation>
    <scope>NUCLEOTIDE SEQUENCE [LARGE SCALE GENOMIC DNA]</scope>
    <source>
        <strain evidence="3 4">IBRC-M10081</strain>
    </source>
</reference>
<evidence type="ECO:0000313" key="4">
    <source>
        <dbReference type="Proteomes" id="UP000243605"/>
    </source>
</evidence>
<evidence type="ECO:0000313" key="2">
    <source>
        <dbReference type="EMBL" id="HJE19677.1"/>
    </source>
</evidence>
<dbReference type="SUPFAM" id="SSF110836">
    <property type="entry name" value="Hypothetical protein SAV1430"/>
    <property type="match status" value="1"/>
</dbReference>